<organism evidence="2 3">
    <name type="scientific">Clytia hemisphaerica</name>
    <dbReference type="NCBI Taxonomy" id="252671"/>
    <lineage>
        <taxon>Eukaryota</taxon>
        <taxon>Metazoa</taxon>
        <taxon>Cnidaria</taxon>
        <taxon>Hydrozoa</taxon>
        <taxon>Hydroidolina</taxon>
        <taxon>Leptothecata</taxon>
        <taxon>Obeliida</taxon>
        <taxon>Clytiidae</taxon>
        <taxon>Clytia</taxon>
    </lineage>
</organism>
<dbReference type="RefSeq" id="XP_066935264.1">
    <property type="nucleotide sequence ID" value="XM_067079163.1"/>
</dbReference>
<dbReference type="InterPro" id="IPR026682">
    <property type="entry name" value="AKT1S1"/>
</dbReference>
<feature type="region of interest" description="Disordered" evidence="1">
    <location>
        <begin position="307"/>
        <end position="343"/>
    </location>
</feature>
<evidence type="ECO:0000256" key="1">
    <source>
        <dbReference type="SAM" id="MobiDB-lite"/>
    </source>
</evidence>
<dbReference type="GO" id="GO:0048011">
    <property type="term" value="P:neurotrophin TRK receptor signaling pathway"/>
    <property type="evidence" value="ECO:0007669"/>
    <property type="project" value="InterPro"/>
</dbReference>
<proteinExistence type="predicted"/>
<dbReference type="Pfam" id="PF15798">
    <property type="entry name" value="PRAS"/>
    <property type="match status" value="1"/>
</dbReference>
<accession>A0A7M5U3T5</accession>
<dbReference type="PANTHER" id="PTHR21844">
    <property type="entry name" value="AKT1 SUBSTRATE 1 PROTEIN"/>
    <property type="match status" value="1"/>
</dbReference>
<feature type="compositionally biased region" description="Polar residues" evidence="1">
    <location>
        <begin position="319"/>
        <end position="339"/>
    </location>
</feature>
<sequence length="415" mass="46690">MSIMEQYSCDCLNIIANVRGKRETSGRDLVSFQNFNNEDQFFSKTLLDVDLGVSGIEVAQEILTKERVYGDWIVNTCLNCSRDVYCMHSSKGLERVLLSNDLVCNKDLETDIKSSSTFSNIFRLKLGDFKCQPTQTLSAKTVTSVSTKLNAYAQKLLATEEEAMLERIRLFTETQEMQLHEFKLNTQKHKEQLLRSVRKHENSQMDSLFDSFNESYFGDPKQSEERDLSTDLPKIHKGKSIPAKGSLSANLDSSNVAQSLPTTSFMPPYKSRNYPSGSRRNNRSRSLSESDDIMFDIEGFHEDKSCEPFYESDEDESGDATSLESSGGYSIPSSATNRGLNPGDRVYATSVPVSIPLFENVKNSYDPESDEEEEVYSPSPNHIADSIKALAKSMQDSTSMFGELPRPRLNTGTRR</sequence>
<protein>
    <submittedName>
        <fullName evidence="2">Uncharacterized protein</fullName>
    </submittedName>
</protein>
<name>A0A7M5U3T5_9CNID</name>
<dbReference type="GO" id="GO:0032007">
    <property type="term" value="P:negative regulation of TOR signaling"/>
    <property type="evidence" value="ECO:0007669"/>
    <property type="project" value="InterPro"/>
</dbReference>
<dbReference type="GeneID" id="136822851"/>
<evidence type="ECO:0000313" key="3">
    <source>
        <dbReference type="Proteomes" id="UP000594262"/>
    </source>
</evidence>
<feature type="region of interest" description="Disordered" evidence="1">
    <location>
        <begin position="216"/>
        <end position="291"/>
    </location>
</feature>
<dbReference type="AlphaFoldDB" id="A0A7M5U3T5"/>
<dbReference type="Proteomes" id="UP000594262">
    <property type="component" value="Unplaced"/>
</dbReference>
<dbReference type="OrthoDB" id="9992964at2759"/>
<dbReference type="EnsemblMetazoa" id="CLYHEMT005898.1">
    <property type="protein sequence ID" value="CLYHEMP005898.1"/>
    <property type="gene ID" value="CLYHEMG005898"/>
</dbReference>
<feature type="region of interest" description="Disordered" evidence="1">
    <location>
        <begin position="394"/>
        <end position="415"/>
    </location>
</feature>
<evidence type="ECO:0000313" key="2">
    <source>
        <dbReference type="EnsemblMetazoa" id="CLYHEMP005898.1"/>
    </source>
</evidence>
<feature type="compositionally biased region" description="Low complexity" evidence="1">
    <location>
        <begin position="271"/>
        <end position="287"/>
    </location>
</feature>
<keyword evidence="3" id="KW-1185">Reference proteome</keyword>
<dbReference type="PANTHER" id="PTHR21844:SF2">
    <property type="entry name" value="PROLINE-RICH AKT1 SUBSTRATE 1"/>
    <property type="match status" value="1"/>
</dbReference>
<dbReference type="GO" id="GO:0005737">
    <property type="term" value="C:cytoplasm"/>
    <property type="evidence" value="ECO:0007669"/>
    <property type="project" value="TreeGrafter"/>
</dbReference>
<reference evidence="2" key="1">
    <citation type="submission" date="2021-01" db="UniProtKB">
        <authorList>
            <consortium name="EnsemblMetazoa"/>
        </authorList>
    </citation>
    <scope>IDENTIFICATION</scope>
</reference>
<feature type="compositionally biased region" description="Polar residues" evidence="1">
    <location>
        <begin position="247"/>
        <end position="265"/>
    </location>
</feature>